<sequence>MKTIAITTLFSALAIQGALAESSPLMGKTFTAGSLGQQPVLNMENAKGPLVTPAEPYEEDAPQEVLVKKALESAQATQVYNQVMESLGNTIREGGEVPLEVFRTSLRDALNNFFFGS</sequence>
<proteinExistence type="predicted"/>
<comment type="caution">
    <text evidence="2">The sequence shown here is derived from an EMBL/GenBank/DDBJ whole genome shotgun (WGS) entry which is preliminary data.</text>
</comment>
<accession>A0A934RKZ9</accession>
<keyword evidence="1" id="KW-0732">Signal</keyword>
<evidence type="ECO:0000256" key="1">
    <source>
        <dbReference type="SAM" id="SignalP"/>
    </source>
</evidence>
<name>A0A934RKZ9_9BACT</name>
<reference evidence="2" key="1">
    <citation type="submission" date="2021-01" db="EMBL/GenBank/DDBJ databases">
        <title>Modified the classification status of verrucomicrobia.</title>
        <authorList>
            <person name="Feng X."/>
        </authorList>
    </citation>
    <scope>NUCLEOTIDE SEQUENCE</scope>
    <source>
        <strain evidence="2">KCTC 12986</strain>
    </source>
</reference>
<feature type="chain" id="PRO_5038105174" description="Killing trait domain-containing protein" evidence="1">
    <location>
        <begin position="21"/>
        <end position="117"/>
    </location>
</feature>
<evidence type="ECO:0008006" key="4">
    <source>
        <dbReference type="Google" id="ProtNLM"/>
    </source>
</evidence>
<organism evidence="2 3">
    <name type="scientific">Roseibacillus ishigakijimensis</name>
    <dbReference type="NCBI Taxonomy" id="454146"/>
    <lineage>
        <taxon>Bacteria</taxon>
        <taxon>Pseudomonadati</taxon>
        <taxon>Verrucomicrobiota</taxon>
        <taxon>Verrucomicrobiia</taxon>
        <taxon>Verrucomicrobiales</taxon>
        <taxon>Verrucomicrobiaceae</taxon>
        <taxon>Roseibacillus</taxon>
    </lineage>
</organism>
<dbReference type="AlphaFoldDB" id="A0A934RKZ9"/>
<gene>
    <name evidence="2" type="ORF">JIN78_06190</name>
</gene>
<protein>
    <recommendedName>
        <fullName evidence="4">Killing trait domain-containing protein</fullName>
    </recommendedName>
</protein>
<dbReference type="RefSeq" id="WP_200391082.1">
    <property type="nucleotide sequence ID" value="NZ_JAENIO010000011.1"/>
</dbReference>
<dbReference type="Proteomes" id="UP000604083">
    <property type="component" value="Unassembled WGS sequence"/>
</dbReference>
<dbReference type="EMBL" id="JAENIO010000011">
    <property type="protein sequence ID" value="MBK1833647.1"/>
    <property type="molecule type" value="Genomic_DNA"/>
</dbReference>
<evidence type="ECO:0000313" key="2">
    <source>
        <dbReference type="EMBL" id="MBK1833647.1"/>
    </source>
</evidence>
<feature type="signal peptide" evidence="1">
    <location>
        <begin position="1"/>
        <end position="20"/>
    </location>
</feature>
<keyword evidence="3" id="KW-1185">Reference proteome</keyword>
<evidence type="ECO:0000313" key="3">
    <source>
        <dbReference type="Proteomes" id="UP000604083"/>
    </source>
</evidence>